<proteinExistence type="predicted"/>
<dbReference type="GO" id="GO:0004527">
    <property type="term" value="F:exonuclease activity"/>
    <property type="evidence" value="ECO:0007669"/>
    <property type="project" value="UniProtKB-KW"/>
</dbReference>
<dbReference type="InterPro" id="IPR005135">
    <property type="entry name" value="Endo/exonuclease/phosphatase"/>
</dbReference>
<keyword evidence="2" id="KW-0378">Hydrolase</keyword>
<dbReference type="PANTHER" id="PTHR14859:SF15">
    <property type="entry name" value="ENDONUCLEASE_EXONUCLEASE_PHOSPHATASE DOMAIN-CONTAINING PROTEIN"/>
    <property type="match status" value="1"/>
</dbReference>
<dbReference type="RefSeq" id="WP_132228392.1">
    <property type="nucleotide sequence ID" value="NZ_NRRH01000011.1"/>
</dbReference>
<dbReference type="Proteomes" id="UP000295247">
    <property type="component" value="Unassembled WGS sequence"/>
</dbReference>
<dbReference type="GO" id="GO:0004519">
    <property type="term" value="F:endonuclease activity"/>
    <property type="evidence" value="ECO:0007669"/>
    <property type="project" value="UniProtKB-KW"/>
</dbReference>
<sequence length="264" mass="30126">MRQLNLLSYNVQAGIYSRRYSDYFTNSWKHLLPHSERLINLARIAQLLQRFDVVGLQEVDAGSLRSAYVDQIQYLARQGAFPHWYRQVNRNLAPFAQHSNGLLSRLRPQRVSEHRLPGLPGRGVMVAEFPFEQGGRLAVGIVHLALGWRARRRQFGYLLELAEQYPYLVLMGDFNCGCGSKGLRAMVVDSGMRGLDCERKTFPSWRPRHNLDHILVSRPLRVTRAEVIDYALSDHLPLSTTIELPEGLDFADPGIPRRVANPLV</sequence>
<dbReference type="InterPro" id="IPR051916">
    <property type="entry name" value="GPI-anchor_lipid_remodeler"/>
</dbReference>
<organism evidence="2 3">
    <name type="scientific">Marichromatium gracile</name>
    <name type="common">Chromatium gracile</name>
    <dbReference type="NCBI Taxonomy" id="1048"/>
    <lineage>
        <taxon>Bacteria</taxon>
        <taxon>Pseudomonadati</taxon>
        <taxon>Pseudomonadota</taxon>
        <taxon>Gammaproteobacteria</taxon>
        <taxon>Chromatiales</taxon>
        <taxon>Chromatiaceae</taxon>
        <taxon>Marichromatium</taxon>
    </lineage>
</organism>
<gene>
    <name evidence="2" type="ORF">EDC29_101481</name>
</gene>
<keyword evidence="2" id="KW-0269">Exonuclease</keyword>
<comment type="caution">
    <text evidence="2">The sequence shown here is derived from an EMBL/GenBank/DDBJ whole genome shotgun (WGS) entry which is preliminary data.</text>
</comment>
<dbReference type="SUPFAM" id="SSF56219">
    <property type="entry name" value="DNase I-like"/>
    <property type="match status" value="1"/>
</dbReference>
<reference evidence="2 3" key="1">
    <citation type="submission" date="2019-03" db="EMBL/GenBank/DDBJ databases">
        <title>Genomic Encyclopedia of Type Strains, Phase IV (KMG-IV): sequencing the most valuable type-strain genomes for metagenomic binning, comparative biology and taxonomic classification.</title>
        <authorList>
            <person name="Goeker M."/>
        </authorList>
    </citation>
    <scope>NUCLEOTIDE SEQUENCE [LARGE SCALE GENOMIC DNA]</scope>
    <source>
        <strain evidence="2 3">DSM 203</strain>
    </source>
</reference>
<dbReference type="Gene3D" id="3.60.10.10">
    <property type="entry name" value="Endonuclease/exonuclease/phosphatase"/>
    <property type="match status" value="1"/>
</dbReference>
<feature type="domain" description="Endonuclease/exonuclease/phosphatase" evidence="1">
    <location>
        <begin position="7"/>
        <end position="235"/>
    </location>
</feature>
<keyword evidence="2" id="KW-0255">Endonuclease</keyword>
<protein>
    <submittedName>
        <fullName evidence="2">Endonuclease/exonuclease/phosphatase family metal-dependent hydrolase</fullName>
    </submittedName>
</protein>
<evidence type="ECO:0000313" key="2">
    <source>
        <dbReference type="EMBL" id="TCW40064.1"/>
    </source>
</evidence>
<dbReference type="Pfam" id="PF03372">
    <property type="entry name" value="Exo_endo_phos"/>
    <property type="match status" value="1"/>
</dbReference>
<name>A0A4R4ALM4_MARGR</name>
<accession>A0A4R4ALM4</accession>
<dbReference type="EMBL" id="SMDC01000001">
    <property type="protein sequence ID" value="TCW40064.1"/>
    <property type="molecule type" value="Genomic_DNA"/>
</dbReference>
<dbReference type="AlphaFoldDB" id="A0A4R4ALM4"/>
<keyword evidence="2" id="KW-0540">Nuclease</keyword>
<evidence type="ECO:0000259" key="1">
    <source>
        <dbReference type="Pfam" id="PF03372"/>
    </source>
</evidence>
<dbReference type="InterPro" id="IPR036691">
    <property type="entry name" value="Endo/exonu/phosph_ase_sf"/>
</dbReference>
<dbReference type="PANTHER" id="PTHR14859">
    <property type="entry name" value="CALCOFLUOR WHITE HYPERSENSITIVE PROTEIN PRECURSOR"/>
    <property type="match status" value="1"/>
</dbReference>
<dbReference type="GO" id="GO:0016020">
    <property type="term" value="C:membrane"/>
    <property type="evidence" value="ECO:0007669"/>
    <property type="project" value="GOC"/>
</dbReference>
<evidence type="ECO:0000313" key="3">
    <source>
        <dbReference type="Proteomes" id="UP000295247"/>
    </source>
</evidence>
<dbReference type="GO" id="GO:0006506">
    <property type="term" value="P:GPI anchor biosynthetic process"/>
    <property type="evidence" value="ECO:0007669"/>
    <property type="project" value="TreeGrafter"/>
</dbReference>